<organism evidence="2 3">
    <name type="scientific">Platanthera guangdongensis</name>
    <dbReference type="NCBI Taxonomy" id="2320717"/>
    <lineage>
        <taxon>Eukaryota</taxon>
        <taxon>Viridiplantae</taxon>
        <taxon>Streptophyta</taxon>
        <taxon>Embryophyta</taxon>
        <taxon>Tracheophyta</taxon>
        <taxon>Spermatophyta</taxon>
        <taxon>Magnoliopsida</taxon>
        <taxon>Liliopsida</taxon>
        <taxon>Asparagales</taxon>
        <taxon>Orchidaceae</taxon>
        <taxon>Orchidoideae</taxon>
        <taxon>Orchideae</taxon>
        <taxon>Orchidinae</taxon>
        <taxon>Platanthera</taxon>
    </lineage>
</organism>
<protein>
    <submittedName>
        <fullName evidence="2">Uncharacterized protein</fullName>
    </submittedName>
</protein>
<proteinExistence type="predicted"/>
<reference evidence="2 3" key="1">
    <citation type="journal article" date="2022" name="Nat. Plants">
        <title>Genomes of leafy and leafless Platanthera orchids illuminate the evolution of mycoheterotrophy.</title>
        <authorList>
            <person name="Li M.H."/>
            <person name="Liu K.W."/>
            <person name="Li Z."/>
            <person name="Lu H.C."/>
            <person name="Ye Q.L."/>
            <person name="Zhang D."/>
            <person name="Wang J.Y."/>
            <person name="Li Y.F."/>
            <person name="Zhong Z.M."/>
            <person name="Liu X."/>
            <person name="Yu X."/>
            <person name="Liu D.K."/>
            <person name="Tu X.D."/>
            <person name="Liu B."/>
            <person name="Hao Y."/>
            <person name="Liao X.Y."/>
            <person name="Jiang Y.T."/>
            <person name="Sun W.H."/>
            <person name="Chen J."/>
            <person name="Chen Y.Q."/>
            <person name="Ai Y."/>
            <person name="Zhai J.W."/>
            <person name="Wu S.S."/>
            <person name="Zhou Z."/>
            <person name="Hsiao Y.Y."/>
            <person name="Wu W.L."/>
            <person name="Chen Y.Y."/>
            <person name="Lin Y.F."/>
            <person name="Hsu J.L."/>
            <person name="Li C.Y."/>
            <person name="Wang Z.W."/>
            <person name="Zhao X."/>
            <person name="Zhong W.Y."/>
            <person name="Ma X.K."/>
            <person name="Ma L."/>
            <person name="Huang J."/>
            <person name="Chen G.Z."/>
            <person name="Huang M.Z."/>
            <person name="Huang L."/>
            <person name="Peng D.H."/>
            <person name="Luo Y.B."/>
            <person name="Zou S.Q."/>
            <person name="Chen S.P."/>
            <person name="Lan S."/>
            <person name="Tsai W.C."/>
            <person name="Van de Peer Y."/>
            <person name="Liu Z.J."/>
        </authorList>
    </citation>
    <scope>NUCLEOTIDE SEQUENCE [LARGE SCALE GENOMIC DNA]</scope>
    <source>
        <strain evidence="2">Lor288</strain>
    </source>
</reference>
<comment type="caution">
    <text evidence="2">The sequence shown here is derived from an EMBL/GenBank/DDBJ whole genome shotgun (WGS) entry which is preliminary data.</text>
</comment>
<gene>
    <name evidence="2" type="ORF">KSP40_PGU016723</name>
</gene>
<feature type="region of interest" description="Disordered" evidence="1">
    <location>
        <begin position="1"/>
        <end position="26"/>
    </location>
</feature>
<feature type="region of interest" description="Disordered" evidence="1">
    <location>
        <begin position="94"/>
        <end position="121"/>
    </location>
</feature>
<evidence type="ECO:0000256" key="1">
    <source>
        <dbReference type="SAM" id="MobiDB-lite"/>
    </source>
</evidence>
<name>A0ABR2LE38_9ASPA</name>
<evidence type="ECO:0000313" key="3">
    <source>
        <dbReference type="Proteomes" id="UP001412067"/>
    </source>
</evidence>
<accession>A0ABR2LE38</accession>
<dbReference type="EMBL" id="JBBWWR010000021">
    <property type="protein sequence ID" value="KAK8938331.1"/>
    <property type="molecule type" value="Genomic_DNA"/>
</dbReference>
<feature type="region of interest" description="Disordered" evidence="1">
    <location>
        <begin position="34"/>
        <end position="53"/>
    </location>
</feature>
<evidence type="ECO:0000313" key="2">
    <source>
        <dbReference type="EMBL" id="KAK8938331.1"/>
    </source>
</evidence>
<dbReference type="Proteomes" id="UP001412067">
    <property type="component" value="Unassembled WGS sequence"/>
</dbReference>
<dbReference type="PANTHER" id="PTHR33168">
    <property type="entry name" value="STRESS INDUCED PROTEIN-RELATED"/>
    <property type="match status" value="1"/>
</dbReference>
<sequence>MGHRLQDSESPSTPLPLRTPKGSSPSFSCCFGSGAVDEDGRSQASPSSWLRSKASELPDIREKCRSLISNIGHRRHHSGDFGYDPISYALNFDEGSAGDSPVSSAGDLRRRGFSARLPASP</sequence>
<keyword evidence="3" id="KW-1185">Reference proteome</keyword>